<reference evidence="3 4" key="1">
    <citation type="submission" date="2018-02" db="EMBL/GenBank/DDBJ databases">
        <title>The genomes of Aspergillus section Nigri reveals drivers in fungal speciation.</title>
        <authorList>
            <consortium name="DOE Joint Genome Institute"/>
            <person name="Vesth T.C."/>
            <person name="Nybo J."/>
            <person name="Theobald S."/>
            <person name="Brandl J."/>
            <person name="Frisvad J.C."/>
            <person name="Nielsen K.F."/>
            <person name="Lyhne E.K."/>
            <person name="Kogle M.E."/>
            <person name="Kuo A."/>
            <person name="Riley R."/>
            <person name="Clum A."/>
            <person name="Nolan M."/>
            <person name="Lipzen A."/>
            <person name="Salamov A."/>
            <person name="Henrissat B."/>
            <person name="Wiebenga A."/>
            <person name="De vries R.P."/>
            <person name="Grigoriev I.V."/>
            <person name="Mortensen U.H."/>
            <person name="Andersen M.R."/>
            <person name="Baker S.E."/>
        </authorList>
    </citation>
    <scope>NUCLEOTIDE SEQUENCE [LARGE SCALE GENOMIC DNA]</scope>
    <source>
        <strain evidence="3 4">CBS 114.80</strain>
    </source>
</reference>
<feature type="region of interest" description="Disordered" evidence="1">
    <location>
        <begin position="344"/>
        <end position="378"/>
    </location>
</feature>
<keyword evidence="2" id="KW-0732">Signal</keyword>
<dbReference type="AlphaFoldDB" id="A0A2V5IV25"/>
<evidence type="ECO:0000256" key="1">
    <source>
        <dbReference type="SAM" id="MobiDB-lite"/>
    </source>
</evidence>
<evidence type="ECO:0000256" key="2">
    <source>
        <dbReference type="SAM" id="SignalP"/>
    </source>
</evidence>
<dbReference type="EMBL" id="KZ825492">
    <property type="protein sequence ID" value="PYI32520.1"/>
    <property type="molecule type" value="Genomic_DNA"/>
</dbReference>
<keyword evidence="4" id="KW-1185">Reference proteome</keyword>
<dbReference type="Proteomes" id="UP000248817">
    <property type="component" value="Unassembled WGS sequence"/>
</dbReference>
<name>A0A2V5IV25_9EURO</name>
<feature type="chain" id="PRO_5015881632" evidence="2">
    <location>
        <begin position="21"/>
        <end position="378"/>
    </location>
</feature>
<protein>
    <submittedName>
        <fullName evidence="3">Uncharacterized protein</fullName>
    </submittedName>
</protein>
<evidence type="ECO:0000313" key="3">
    <source>
        <dbReference type="EMBL" id="PYI32520.1"/>
    </source>
</evidence>
<organism evidence="3 4">
    <name type="scientific">Aspergillus indologenus CBS 114.80</name>
    <dbReference type="NCBI Taxonomy" id="1450541"/>
    <lineage>
        <taxon>Eukaryota</taxon>
        <taxon>Fungi</taxon>
        <taxon>Dikarya</taxon>
        <taxon>Ascomycota</taxon>
        <taxon>Pezizomycotina</taxon>
        <taxon>Eurotiomycetes</taxon>
        <taxon>Eurotiomycetidae</taxon>
        <taxon>Eurotiales</taxon>
        <taxon>Aspergillaceae</taxon>
        <taxon>Aspergillus</taxon>
        <taxon>Aspergillus subgen. Circumdati</taxon>
    </lineage>
</organism>
<evidence type="ECO:0000313" key="4">
    <source>
        <dbReference type="Proteomes" id="UP000248817"/>
    </source>
</evidence>
<feature type="signal peptide" evidence="2">
    <location>
        <begin position="1"/>
        <end position="20"/>
    </location>
</feature>
<accession>A0A2V5IV25</accession>
<proteinExistence type="predicted"/>
<sequence length="378" mass="41026">MKLTLALIYSAALLFDTSRATQFQNFYPFYRTTLTTERPDCHAYYNASLAAHNTSDPNTCKHMAECLLEGAGEVNKGDWASATVLLGLTPSILGTVAPTIEERLQLLRERPILGFLSILAAPSLTFARPWVKPDHPGDQQTTWLREYTAGRNPNVYRSVVQYLAVALAAANVLENAIRLGSQTIISWKCNMGFLELAWVLLAPVPSLVMLVLPPLVALTNSCLAVLVNCLGRLLSREHSDTAAGTPTDDHDESVDPGEGFYNGLANICGLVHVVYGTIVLSSVQFIGTLDALGVVGRFTASALVAQFITMTQLYGGSGTKEKQNEEKTKLDASRWLDRTGVTSRVYGLEGDDRSSKQTPSNDQKGVDVESGGSEMHSQ</sequence>
<gene>
    <name evidence="3" type="ORF">BP00DRAFT_154410</name>
</gene>